<feature type="transmembrane region" description="Helical" evidence="1">
    <location>
        <begin position="85"/>
        <end position="101"/>
    </location>
</feature>
<evidence type="ECO:0000256" key="1">
    <source>
        <dbReference type="SAM" id="Phobius"/>
    </source>
</evidence>
<organism evidence="3 4">
    <name type="scientific">Paenibacillus aurantiacus</name>
    <dbReference type="NCBI Taxonomy" id="1936118"/>
    <lineage>
        <taxon>Bacteria</taxon>
        <taxon>Bacillati</taxon>
        <taxon>Bacillota</taxon>
        <taxon>Bacilli</taxon>
        <taxon>Bacillales</taxon>
        <taxon>Paenibacillaceae</taxon>
        <taxon>Paenibacillus</taxon>
    </lineage>
</organism>
<keyword evidence="1" id="KW-0812">Transmembrane</keyword>
<feature type="transmembrane region" description="Helical" evidence="1">
    <location>
        <begin position="21"/>
        <end position="39"/>
    </location>
</feature>
<comment type="caution">
    <text evidence="3">The sequence shown here is derived from an EMBL/GenBank/DDBJ whole genome shotgun (WGS) entry which is preliminary data.</text>
</comment>
<protein>
    <submittedName>
        <fullName evidence="3">VanZ family protein</fullName>
    </submittedName>
</protein>
<dbReference type="EMBL" id="JBHMDO010000048">
    <property type="protein sequence ID" value="MFB9330602.1"/>
    <property type="molecule type" value="Genomic_DNA"/>
</dbReference>
<evidence type="ECO:0000259" key="2">
    <source>
        <dbReference type="Pfam" id="PF04892"/>
    </source>
</evidence>
<keyword evidence="1" id="KW-1133">Transmembrane helix</keyword>
<dbReference type="RefSeq" id="WP_377501993.1">
    <property type="nucleotide sequence ID" value="NZ_JBHMDO010000048.1"/>
</dbReference>
<name>A0ABV5KZF5_9BACL</name>
<sequence length="147" mass="16919">MQTADRQGKADFERGRRFIRLVPALLWMGIIFALSSRTGDEMNTFLPWFQAIFPAMSSFDWGHFVAYFVLALTFDYGFGRSGDRLIVKALIVFLCLLYGITDEFHQSFVGGRSPDIHDLRNDTIGAALAVICLAIPFVRRRWRKWAY</sequence>
<dbReference type="Proteomes" id="UP001589747">
    <property type="component" value="Unassembled WGS sequence"/>
</dbReference>
<feature type="domain" description="VanZ-like" evidence="2">
    <location>
        <begin position="22"/>
        <end position="134"/>
    </location>
</feature>
<gene>
    <name evidence="3" type="ORF">ACFFSY_32055</name>
</gene>
<evidence type="ECO:0000313" key="4">
    <source>
        <dbReference type="Proteomes" id="UP001589747"/>
    </source>
</evidence>
<proteinExistence type="predicted"/>
<evidence type="ECO:0000313" key="3">
    <source>
        <dbReference type="EMBL" id="MFB9330602.1"/>
    </source>
</evidence>
<feature type="transmembrane region" description="Helical" evidence="1">
    <location>
        <begin position="59"/>
        <end position="78"/>
    </location>
</feature>
<dbReference type="NCBIfam" id="NF037970">
    <property type="entry name" value="vanZ_1"/>
    <property type="match status" value="1"/>
</dbReference>
<keyword evidence="1" id="KW-0472">Membrane</keyword>
<accession>A0ABV5KZF5</accession>
<keyword evidence="4" id="KW-1185">Reference proteome</keyword>
<dbReference type="InterPro" id="IPR006976">
    <property type="entry name" value="VanZ-like"/>
</dbReference>
<dbReference type="Pfam" id="PF04892">
    <property type="entry name" value="VanZ"/>
    <property type="match status" value="1"/>
</dbReference>
<reference evidence="3 4" key="1">
    <citation type="submission" date="2024-09" db="EMBL/GenBank/DDBJ databases">
        <authorList>
            <person name="Sun Q."/>
            <person name="Mori K."/>
        </authorList>
    </citation>
    <scope>NUCLEOTIDE SEQUENCE [LARGE SCALE GENOMIC DNA]</scope>
    <source>
        <strain evidence="3 4">TISTR 2452</strain>
    </source>
</reference>
<feature type="transmembrane region" description="Helical" evidence="1">
    <location>
        <begin position="121"/>
        <end position="138"/>
    </location>
</feature>